<dbReference type="PATRIC" id="fig|1210908.3.peg.596"/>
<name>J2ZLG2_9EURY</name>
<sequence>MLRLLSDDDISALLDLESLLPVVESAFVEQGRGAVERPDRPHYPVGAGLDGDDPLGTALAMPAYIHGAAYFATKLASVHEGNVDRGLPTVNATIALMDAATGLPAAYMAGTRITNARTGCIGGLAAKYLANEPVTLGVVGAGTQARWQARAIAAATTVEQVRVYSPSDSRESCAAALREEGLDAIAVDSPAEAVSEASVVVTATTSTDPVFDGEALQPGTLVVAVGAYTPAMRELDTTTVERAARVFADVPEEAATVGDLAHGSLDSLDSLDADDLLPLSAVFEGRVGRERSEEILVVESVGSAVLDAAAAEYLLERAVDADVGTTASL</sequence>
<protein>
    <recommendedName>
        <fullName evidence="3">Ornithine cyclodeaminase</fullName>
    </recommendedName>
</protein>
<dbReference type="InterPro" id="IPR036291">
    <property type="entry name" value="NAD(P)-bd_dom_sf"/>
</dbReference>
<evidence type="ECO:0008006" key="3">
    <source>
        <dbReference type="Google" id="ProtNLM"/>
    </source>
</evidence>
<accession>J2ZLG2</accession>
<dbReference type="GO" id="GO:0005737">
    <property type="term" value="C:cytoplasm"/>
    <property type="evidence" value="ECO:0007669"/>
    <property type="project" value="TreeGrafter"/>
</dbReference>
<comment type="caution">
    <text evidence="1">The sequence shown here is derived from an EMBL/GenBank/DDBJ whole genome shotgun (WGS) entry which is preliminary data.</text>
</comment>
<proteinExistence type="predicted"/>
<dbReference type="eggNOG" id="arCOG01035">
    <property type="taxonomic scope" value="Archaea"/>
</dbReference>
<dbReference type="Proteomes" id="UP000007813">
    <property type="component" value="Unassembled WGS sequence"/>
</dbReference>
<dbReference type="PIRSF" id="PIRSF001439">
    <property type="entry name" value="CryM"/>
    <property type="match status" value="1"/>
</dbReference>
<evidence type="ECO:0000313" key="2">
    <source>
        <dbReference type="Proteomes" id="UP000007813"/>
    </source>
</evidence>
<evidence type="ECO:0000313" key="1">
    <source>
        <dbReference type="EMBL" id="EJN61590.1"/>
    </source>
</evidence>
<dbReference type="InterPro" id="IPR003462">
    <property type="entry name" value="ODC_Mu_crystall"/>
</dbReference>
<dbReference type="PANTHER" id="PTHR13812">
    <property type="entry name" value="KETIMINE REDUCTASE MU-CRYSTALLIN"/>
    <property type="match status" value="1"/>
</dbReference>
<dbReference type="InterPro" id="IPR023401">
    <property type="entry name" value="ODC_N"/>
</dbReference>
<dbReference type="OrthoDB" id="214116at2157"/>
<dbReference type="PANTHER" id="PTHR13812:SF19">
    <property type="entry name" value="KETIMINE REDUCTASE MU-CRYSTALLIN"/>
    <property type="match status" value="1"/>
</dbReference>
<dbReference type="RefSeq" id="WP_009374665.1">
    <property type="nucleotide sequence ID" value="NZ_ALJD01000002.1"/>
</dbReference>
<dbReference type="Gene3D" id="3.40.50.720">
    <property type="entry name" value="NAD(P)-binding Rossmann-like Domain"/>
    <property type="match status" value="1"/>
</dbReference>
<organism evidence="1 2">
    <name type="scientific">Halogranum salarium B-1</name>
    <dbReference type="NCBI Taxonomy" id="1210908"/>
    <lineage>
        <taxon>Archaea</taxon>
        <taxon>Methanobacteriati</taxon>
        <taxon>Methanobacteriota</taxon>
        <taxon>Stenosarchaea group</taxon>
        <taxon>Halobacteria</taxon>
        <taxon>Halobacteriales</taxon>
        <taxon>Haloferacaceae</taxon>
    </lineage>
</organism>
<dbReference type="EMBL" id="ALJD01000002">
    <property type="protein sequence ID" value="EJN61590.1"/>
    <property type="molecule type" value="Genomic_DNA"/>
</dbReference>
<dbReference type="Gene3D" id="3.30.1780.10">
    <property type="entry name" value="ornithine cyclodeaminase, domain 1"/>
    <property type="match status" value="1"/>
</dbReference>
<gene>
    <name evidence="1" type="ORF">HSB1_06310</name>
</gene>
<reference evidence="1 2" key="1">
    <citation type="journal article" date="2012" name="J. Bacteriol.">
        <title>Draft Genome Sequence of the Extremely Halophilic Archaeon Halogranum salarium B-1T.</title>
        <authorList>
            <person name="Kim K.K."/>
            <person name="Lee K.C."/>
            <person name="Lee J.S."/>
        </authorList>
    </citation>
    <scope>NUCLEOTIDE SEQUENCE [LARGE SCALE GENOMIC DNA]</scope>
    <source>
        <strain evidence="1 2">B-1</strain>
    </source>
</reference>
<dbReference type="AlphaFoldDB" id="J2ZLG2"/>
<dbReference type="SUPFAM" id="SSF51735">
    <property type="entry name" value="NAD(P)-binding Rossmann-fold domains"/>
    <property type="match status" value="1"/>
</dbReference>
<dbReference type="Pfam" id="PF02423">
    <property type="entry name" value="OCD_Mu_crystall"/>
    <property type="match status" value="1"/>
</dbReference>